<proteinExistence type="predicted"/>
<evidence type="ECO:0000313" key="2">
    <source>
        <dbReference type="Proteomes" id="UP000051311"/>
    </source>
</evidence>
<dbReference type="STRING" id="1423748.FC37_GL001854"/>
<evidence type="ECO:0000313" key="1">
    <source>
        <dbReference type="EMBL" id="KRL20614.1"/>
    </source>
</evidence>
<organism evidence="1 2">
    <name type="scientific">Lactobacillus gallinarum DSM 10532 = JCM 2011</name>
    <dbReference type="NCBI Taxonomy" id="1423748"/>
    <lineage>
        <taxon>Bacteria</taxon>
        <taxon>Bacillati</taxon>
        <taxon>Bacillota</taxon>
        <taxon>Bacilli</taxon>
        <taxon>Lactobacillales</taxon>
        <taxon>Lactobacillaceae</taxon>
        <taxon>Lactobacillus</taxon>
    </lineage>
</organism>
<comment type="caution">
    <text evidence="1">The sequence shown here is derived from an EMBL/GenBank/DDBJ whole genome shotgun (WGS) entry which is preliminary data.</text>
</comment>
<dbReference type="Proteomes" id="UP000051311">
    <property type="component" value="Unassembled WGS sequence"/>
</dbReference>
<sequence>MSKVRNPFVLAVDAVLCLKFSWWAYNQCQQRLLTSAEKSSELQNKVDKIECITLAKDYEEI</sequence>
<reference evidence="1 2" key="1">
    <citation type="journal article" date="2015" name="Genome Announc.">
        <title>Expanding the biotechnology potential of lactobacilli through comparative genomics of 213 strains and associated genera.</title>
        <authorList>
            <person name="Sun Z."/>
            <person name="Harris H.M."/>
            <person name="McCann A."/>
            <person name="Guo C."/>
            <person name="Argimon S."/>
            <person name="Zhang W."/>
            <person name="Yang X."/>
            <person name="Jeffery I.B."/>
            <person name="Cooney J.C."/>
            <person name="Kagawa T.F."/>
            <person name="Liu W."/>
            <person name="Song Y."/>
            <person name="Salvetti E."/>
            <person name="Wrobel A."/>
            <person name="Rasinkangas P."/>
            <person name="Parkhill J."/>
            <person name="Rea M.C."/>
            <person name="O'Sullivan O."/>
            <person name="Ritari J."/>
            <person name="Douillard F.P."/>
            <person name="Paul Ross R."/>
            <person name="Yang R."/>
            <person name="Briner A.E."/>
            <person name="Felis G.E."/>
            <person name="de Vos W.M."/>
            <person name="Barrangou R."/>
            <person name="Klaenhammer T.R."/>
            <person name="Caufield P.W."/>
            <person name="Cui Y."/>
            <person name="Zhang H."/>
            <person name="O'Toole P.W."/>
        </authorList>
    </citation>
    <scope>NUCLEOTIDE SEQUENCE [LARGE SCALE GENOMIC DNA]</scope>
    <source>
        <strain evidence="1 2">DSM 10532</strain>
    </source>
</reference>
<gene>
    <name evidence="1" type="ORF">FC37_GL001854</name>
</gene>
<dbReference type="AlphaFoldDB" id="A0A0R1NK44"/>
<dbReference type="EMBL" id="AZEL01000056">
    <property type="protein sequence ID" value="KRL20614.1"/>
    <property type="molecule type" value="Genomic_DNA"/>
</dbReference>
<name>A0A0R1NK44_9LACO</name>
<protein>
    <submittedName>
        <fullName evidence="1">Uncharacterized protein</fullName>
    </submittedName>
</protein>
<accession>A0A0R1NK44</accession>